<organism evidence="1 2">
    <name type="scientific">Arachidicoccus ginsenosidivorans</name>
    <dbReference type="NCBI Taxonomy" id="496057"/>
    <lineage>
        <taxon>Bacteria</taxon>
        <taxon>Pseudomonadati</taxon>
        <taxon>Bacteroidota</taxon>
        <taxon>Chitinophagia</taxon>
        <taxon>Chitinophagales</taxon>
        <taxon>Chitinophagaceae</taxon>
        <taxon>Arachidicoccus</taxon>
    </lineage>
</organism>
<evidence type="ECO:0000313" key="1">
    <source>
        <dbReference type="EMBL" id="QEC73309.1"/>
    </source>
</evidence>
<proteinExistence type="predicted"/>
<evidence type="ECO:0008006" key="3">
    <source>
        <dbReference type="Google" id="ProtNLM"/>
    </source>
</evidence>
<dbReference type="KEGG" id="agi:FSB73_18165"/>
<dbReference type="AlphaFoldDB" id="A0A5B8VPE6"/>
<dbReference type="EMBL" id="CP042434">
    <property type="protein sequence ID" value="QEC73309.1"/>
    <property type="molecule type" value="Genomic_DNA"/>
</dbReference>
<sequence length="59" mass="6653">MAFGVEKQFLALLSIRKIPMVGEKTYIQLRNMGVPKIQTIQEMTPDTMQRILGANGMTI</sequence>
<keyword evidence="2" id="KW-1185">Reference proteome</keyword>
<protein>
    <recommendedName>
        <fullName evidence="3">DUF4332 domain-containing protein</fullName>
    </recommendedName>
</protein>
<dbReference type="InterPro" id="IPR043502">
    <property type="entry name" value="DNA/RNA_pol_sf"/>
</dbReference>
<reference evidence="1 2" key="1">
    <citation type="journal article" date="2017" name="Int. J. Syst. Evol. Microbiol.">
        <title>Arachidicoccus ginsenosidivorans sp. nov., with ginsenoside-converting activity isolated from ginseng cultivating soil.</title>
        <authorList>
            <person name="Siddiqi M.Z."/>
            <person name="Aslam Z."/>
            <person name="Im W.T."/>
        </authorList>
    </citation>
    <scope>NUCLEOTIDE SEQUENCE [LARGE SCALE GENOMIC DNA]</scope>
    <source>
        <strain evidence="1 2">Gsoil 809</strain>
    </source>
</reference>
<dbReference type="RefSeq" id="WP_146785434.1">
    <property type="nucleotide sequence ID" value="NZ_CP042434.1"/>
</dbReference>
<gene>
    <name evidence="1" type="ORF">FSB73_18165</name>
</gene>
<dbReference type="Gene3D" id="1.10.150.20">
    <property type="entry name" value="5' to 3' exonuclease, C-terminal subdomain"/>
    <property type="match status" value="1"/>
</dbReference>
<dbReference type="SUPFAM" id="SSF56672">
    <property type="entry name" value="DNA/RNA polymerases"/>
    <property type="match status" value="1"/>
</dbReference>
<name>A0A5B8VPE6_9BACT</name>
<dbReference type="Proteomes" id="UP000321291">
    <property type="component" value="Chromosome"/>
</dbReference>
<accession>A0A5B8VPE6</accession>
<evidence type="ECO:0000313" key="2">
    <source>
        <dbReference type="Proteomes" id="UP000321291"/>
    </source>
</evidence>